<dbReference type="HOGENOM" id="CLU_1340364_0_0_1"/>
<accession>V2XKW0</accession>
<protein>
    <submittedName>
        <fullName evidence="2">Uncharacterized protein</fullName>
    </submittedName>
</protein>
<sequence>KVFMVSETSGLKGLDDNKYPFALWRCRQRVQVVPFDSRLSQSIKSHIMNWLYSIIPGIKDAMPLWIVNRTLQHALMPLERNMHNGGPLPKKFDVDHDSLRKLEEKMFDMSKEVGPAGNEQWSLDVGCHQDDWHPNALFIGQGPQDYDGEEEELLKGLNYALNRYTKKCEEHKAEAEHLKASIPRLPHPKPVPIQHKGKGKSNGQR</sequence>
<comment type="caution">
    <text evidence="2">The sequence shown here is derived from an EMBL/GenBank/DDBJ whole genome shotgun (WGS) entry which is preliminary data.</text>
</comment>
<dbReference type="KEGG" id="mrr:Moror_8153"/>
<feature type="non-terminal residue" evidence="2">
    <location>
        <position position="1"/>
    </location>
</feature>
<dbReference type="EMBL" id="AWSO01000137">
    <property type="protein sequence ID" value="ESK94382.1"/>
    <property type="molecule type" value="Genomic_DNA"/>
</dbReference>
<feature type="region of interest" description="Disordered" evidence="1">
    <location>
        <begin position="172"/>
        <end position="205"/>
    </location>
</feature>
<dbReference type="OrthoDB" id="2621411at2759"/>
<dbReference type="AlphaFoldDB" id="V2XKW0"/>
<evidence type="ECO:0000313" key="2">
    <source>
        <dbReference type="EMBL" id="ESK94382.1"/>
    </source>
</evidence>
<organism evidence="2 3">
    <name type="scientific">Moniliophthora roreri (strain MCA 2997)</name>
    <name type="common">Cocoa frosty pod rot fungus</name>
    <name type="synonym">Crinipellis roreri</name>
    <dbReference type="NCBI Taxonomy" id="1381753"/>
    <lineage>
        <taxon>Eukaryota</taxon>
        <taxon>Fungi</taxon>
        <taxon>Dikarya</taxon>
        <taxon>Basidiomycota</taxon>
        <taxon>Agaricomycotina</taxon>
        <taxon>Agaricomycetes</taxon>
        <taxon>Agaricomycetidae</taxon>
        <taxon>Agaricales</taxon>
        <taxon>Marasmiineae</taxon>
        <taxon>Marasmiaceae</taxon>
        <taxon>Moniliophthora</taxon>
    </lineage>
</organism>
<reference evidence="2 3" key="1">
    <citation type="journal article" date="2014" name="BMC Genomics">
        <title>Genome and secretome analysis of the hemibiotrophic fungal pathogen, Moniliophthora roreri, which causes frosty pod rot disease of cacao: mechanisms of the biotrophic and necrotrophic phases.</title>
        <authorList>
            <person name="Meinhardt L.W."/>
            <person name="Costa G.G.L."/>
            <person name="Thomazella D.P.T."/>
            <person name="Teixeira P.J.P.L."/>
            <person name="Carazzolle M.F."/>
            <person name="Schuster S.C."/>
            <person name="Carlson J.E."/>
            <person name="Guiltinan M.J."/>
            <person name="Mieczkowski P."/>
            <person name="Farmer A."/>
            <person name="Ramaraj T."/>
            <person name="Crozier J."/>
            <person name="Davis R.E."/>
            <person name="Shao J."/>
            <person name="Melnick R.L."/>
            <person name="Pereira G.A.G."/>
            <person name="Bailey B.A."/>
        </authorList>
    </citation>
    <scope>NUCLEOTIDE SEQUENCE [LARGE SCALE GENOMIC DNA]</scope>
    <source>
        <strain evidence="2 3">MCA 2997</strain>
    </source>
</reference>
<gene>
    <name evidence="2" type="ORF">Moror_8153</name>
</gene>
<evidence type="ECO:0000256" key="1">
    <source>
        <dbReference type="SAM" id="MobiDB-lite"/>
    </source>
</evidence>
<keyword evidence="3" id="KW-1185">Reference proteome</keyword>
<proteinExistence type="predicted"/>
<dbReference type="Proteomes" id="UP000017559">
    <property type="component" value="Unassembled WGS sequence"/>
</dbReference>
<name>V2XKW0_MONRO</name>
<evidence type="ECO:0000313" key="3">
    <source>
        <dbReference type="Proteomes" id="UP000017559"/>
    </source>
</evidence>